<accession>A0ABU4UPE9</accession>
<evidence type="ECO:0000256" key="2">
    <source>
        <dbReference type="ARBA" id="ARBA00023002"/>
    </source>
</evidence>
<reference evidence="4 5" key="1">
    <citation type="submission" date="2023-11" db="EMBL/GenBank/DDBJ databases">
        <title>Lentzea sokolovensis, sp. nov., Lentzea kristufkii, sp. nov., and Lentzea miocenensis, sp. nov., rare actinobacteria from Sokolov Coal Basin, Miocene lacustrine sediment, Czech Republic.</title>
        <authorList>
            <person name="Lara A."/>
            <person name="Kotroba L."/>
            <person name="Nouioui I."/>
            <person name="Neumann-Schaal M."/>
            <person name="Mast Y."/>
            <person name="Chronakova A."/>
        </authorList>
    </citation>
    <scope>NUCLEOTIDE SEQUENCE [LARGE SCALE GENOMIC DNA]</scope>
    <source>
        <strain evidence="4 5">BCCO 10_0061</strain>
    </source>
</reference>
<keyword evidence="5" id="KW-1185">Reference proteome</keyword>
<proteinExistence type="predicted"/>
<keyword evidence="1" id="KW-0521">NADP</keyword>
<dbReference type="RefSeq" id="WP_319973671.1">
    <property type="nucleotide sequence ID" value="NZ_JAXAVU010000001.1"/>
</dbReference>
<sequence>MAVWGPGRLGCEVIRAMVGLESVELVSVLAYSEDKAGRDAGELAGVGPLGVRVTTDRAEMLAARPDLVIHTNMDMGAGKADDDLLQLLDVGCNVITAHAYGGLHLREDGAIERFQSHAVAGDATLYCTGVNPSFNVEQLVQTLSGACSHIENILVRDVMAIDEAGEMALELMGYGKPLDTKLSDHLRSWVGQYLEPSMRVTADLLGKPLDRIEFSSHLGPAVRPVKLASMTVEEGTCASVALRYDGYSGDEVFISVEGLYYVGAEQRPADAVAAEYIEVKIEGRPSLHVTVDLKASVHDGLDRYPDSPDTPIVYAAAAGPIVQAIPLVMAAPPGVMRTPPPTAHYDARFLRRG</sequence>
<protein>
    <recommendedName>
        <fullName evidence="3">Dihydrodipicolinate reductase N-terminal domain-containing protein</fullName>
    </recommendedName>
</protein>
<dbReference type="Proteomes" id="UP001285352">
    <property type="component" value="Unassembled WGS sequence"/>
</dbReference>
<keyword evidence="2" id="KW-0560">Oxidoreductase</keyword>
<comment type="caution">
    <text evidence="4">The sequence shown here is derived from an EMBL/GenBank/DDBJ whole genome shotgun (WGS) entry which is preliminary data.</text>
</comment>
<evidence type="ECO:0000259" key="3">
    <source>
        <dbReference type="Pfam" id="PF01113"/>
    </source>
</evidence>
<dbReference type="EMBL" id="JAXAVU010000001">
    <property type="protein sequence ID" value="MDX8141372.1"/>
    <property type="molecule type" value="Genomic_DNA"/>
</dbReference>
<gene>
    <name evidence="4" type="ORF">SK854_04555</name>
</gene>
<name>A0ABU4UPE9_9PSEU</name>
<evidence type="ECO:0000313" key="5">
    <source>
        <dbReference type="Proteomes" id="UP001285352"/>
    </source>
</evidence>
<dbReference type="InterPro" id="IPR000846">
    <property type="entry name" value="DapB_N"/>
</dbReference>
<evidence type="ECO:0000256" key="1">
    <source>
        <dbReference type="ARBA" id="ARBA00022857"/>
    </source>
</evidence>
<dbReference type="Pfam" id="PF01113">
    <property type="entry name" value="DapB_N"/>
    <property type="match status" value="1"/>
</dbReference>
<dbReference type="Gene3D" id="3.40.50.720">
    <property type="entry name" value="NAD(P)-binding Rossmann-like Domain"/>
    <property type="match status" value="1"/>
</dbReference>
<evidence type="ECO:0000313" key="4">
    <source>
        <dbReference type="EMBL" id="MDX8141372.1"/>
    </source>
</evidence>
<reference evidence="4 5" key="2">
    <citation type="submission" date="2023-11" db="EMBL/GenBank/DDBJ databases">
        <authorList>
            <person name="Lara A.C."/>
            <person name="Chronakova A."/>
        </authorList>
    </citation>
    <scope>NUCLEOTIDE SEQUENCE [LARGE SCALE GENOMIC DNA]</scope>
    <source>
        <strain evidence="4 5">BCCO 10_0061</strain>
    </source>
</reference>
<organism evidence="4 5">
    <name type="scientific">Lentzea sokolovensis</name>
    <dbReference type="NCBI Taxonomy" id="3095429"/>
    <lineage>
        <taxon>Bacteria</taxon>
        <taxon>Bacillati</taxon>
        <taxon>Actinomycetota</taxon>
        <taxon>Actinomycetes</taxon>
        <taxon>Pseudonocardiales</taxon>
        <taxon>Pseudonocardiaceae</taxon>
        <taxon>Lentzea</taxon>
    </lineage>
</organism>
<dbReference type="SUPFAM" id="SSF51735">
    <property type="entry name" value="NAD(P)-binding Rossmann-fold domains"/>
    <property type="match status" value="1"/>
</dbReference>
<feature type="domain" description="Dihydrodipicolinate reductase N-terminal" evidence="3">
    <location>
        <begin position="2"/>
        <end position="69"/>
    </location>
</feature>
<dbReference type="InterPro" id="IPR036291">
    <property type="entry name" value="NAD(P)-bd_dom_sf"/>
</dbReference>